<dbReference type="Gene3D" id="2.115.10.20">
    <property type="entry name" value="Glycosyl hydrolase domain, family 43"/>
    <property type="match status" value="1"/>
</dbReference>
<accession>A0A1D3TTU7</accession>
<dbReference type="SUPFAM" id="SSF49899">
    <property type="entry name" value="Concanavalin A-like lectins/glucanases"/>
    <property type="match status" value="1"/>
</dbReference>
<evidence type="ECO:0000256" key="4">
    <source>
        <dbReference type="PIRSR" id="PIRSR606710-1"/>
    </source>
</evidence>
<dbReference type="Proteomes" id="UP000199315">
    <property type="component" value="Unassembled WGS sequence"/>
</dbReference>
<evidence type="ECO:0000256" key="3">
    <source>
        <dbReference type="ARBA" id="ARBA00023295"/>
    </source>
</evidence>
<sequence>MKMNKIKNPILPGFYPDPSICRVGEDYYMVCSSFELYPGIPVFHSKDLANWEQISYAMNKENGFHVNANVISGGVMAPTIRYHEGLFYIINANFGDKGNFIVTAEDPAGKWSDPCWIPEITDLDASLFFDDDGKVYIVSPGKANEDNGRGIFITGFDIRTMKPVGEKTHIWNSAMRNAASPESPHIYHIGEYYYLMIAEGGTEHYHAVTVARSRRLTDWYEGNPANPVLTHRHLGFSYPVDNIGHADFVDTPDGEWYAVMLGSRIIEGQHKNLGRETYICPVIWERDWPVFCPGTGKVEMEYPAVPGLQWTEFPKQPEKDDFEKAELGLCWSFWGTPYQEFWNIQDSKLRLKCLSRPITRQLDPIIVGKPDMKKDDCVSFIGRRQTAIDFEASCKMKFAPQEKETAGFVIMQASNHQYRLERKQEDGQQILQLVLVTTEMSSAPHIPGFKSMTRETVLASIQHEGEEIILGVKVKGQDYSFFYGSDEGELSSIFDHADGKLINPEIVGGMVGTMIGMFASGNGKESDNRAEFEWFRYVTEAL</sequence>
<dbReference type="STRING" id="1619234.SAMN05421730_101060"/>
<dbReference type="PANTHER" id="PTHR42812:SF12">
    <property type="entry name" value="BETA-XYLOSIDASE-RELATED"/>
    <property type="match status" value="1"/>
</dbReference>
<dbReference type="GO" id="GO:0005975">
    <property type="term" value="P:carbohydrate metabolic process"/>
    <property type="evidence" value="ECO:0007669"/>
    <property type="project" value="InterPro"/>
</dbReference>
<feature type="active site" description="Proton donor" evidence="4">
    <location>
        <position position="182"/>
    </location>
</feature>
<feature type="site" description="Important for catalytic activity, responsible for pKa modulation of the active site Glu and correct orientation of both the proton donor and substrate" evidence="5">
    <location>
        <position position="124"/>
    </location>
</feature>
<dbReference type="GO" id="GO:0004553">
    <property type="term" value="F:hydrolase activity, hydrolyzing O-glycosyl compounds"/>
    <property type="evidence" value="ECO:0007669"/>
    <property type="project" value="InterPro"/>
</dbReference>
<gene>
    <name evidence="8" type="ORF">SAMN05421730_101060</name>
</gene>
<comment type="similarity">
    <text evidence="1 6">Belongs to the glycosyl hydrolase 43 family.</text>
</comment>
<dbReference type="EMBL" id="FMKA01000010">
    <property type="protein sequence ID" value="SCP97398.1"/>
    <property type="molecule type" value="Genomic_DNA"/>
</dbReference>
<dbReference type="PANTHER" id="PTHR42812">
    <property type="entry name" value="BETA-XYLOSIDASE"/>
    <property type="match status" value="1"/>
</dbReference>
<feature type="domain" description="Beta-xylosidase C-terminal Concanavalin A-like" evidence="7">
    <location>
        <begin position="319"/>
        <end position="537"/>
    </location>
</feature>
<dbReference type="AlphaFoldDB" id="A0A1D3TTU7"/>
<evidence type="ECO:0000313" key="9">
    <source>
        <dbReference type="Proteomes" id="UP000199315"/>
    </source>
</evidence>
<dbReference type="Pfam" id="PF04616">
    <property type="entry name" value="Glyco_hydro_43"/>
    <property type="match status" value="1"/>
</dbReference>
<proteinExistence type="inferred from homology"/>
<evidence type="ECO:0000313" key="8">
    <source>
        <dbReference type="EMBL" id="SCP97398.1"/>
    </source>
</evidence>
<evidence type="ECO:0000256" key="2">
    <source>
        <dbReference type="ARBA" id="ARBA00022801"/>
    </source>
</evidence>
<feature type="active site" description="Proton acceptor" evidence="4">
    <location>
        <position position="17"/>
    </location>
</feature>
<evidence type="ECO:0000256" key="6">
    <source>
        <dbReference type="RuleBase" id="RU361187"/>
    </source>
</evidence>
<keyword evidence="3 6" id="KW-0326">Glycosidase</keyword>
<protein>
    <submittedName>
        <fullName evidence="8">Alpha-N-arabinofuranosidase</fullName>
    </submittedName>
</protein>
<dbReference type="OrthoDB" id="9801455at2"/>
<organism evidence="8 9">
    <name type="scientific">Anaerobium acetethylicum</name>
    <dbReference type="NCBI Taxonomy" id="1619234"/>
    <lineage>
        <taxon>Bacteria</taxon>
        <taxon>Bacillati</taxon>
        <taxon>Bacillota</taxon>
        <taxon>Clostridia</taxon>
        <taxon>Lachnospirales</taxon>
        <taxon>Lachnospiraceae</taxon>
        <taxon>Anaerobium</taxon>
    </lineage>
</organism>
<keyword evidence="2 6" id="KW-0378">Hydrolase</keyword>
<reference evidence="8 9" key="1">
    <citation type="submission" date="2016-09" db="EMBL/GenBank/DDBJ databases">
        <authorList>
            <person name="Capua I."/>
            <person name="De Benedictis P."/>
            <person name="Joannis T."/>
            <person name="Lombin L.H."/>
            <person name="Cattoli G."/>
        </authorList>
    </citation>
    <scope>NUCLEOTIDE SEQUENCE [LARGE SCALE GENOMIC DNA]</scope>
    <source>
        <strain evidence="8 9">GluBS11</strain>
    </source>
</reference>
<dbReference type="Pfam" id="PF17851">
    <property type="entry name" value="GH43_C2"/>
    <property type="match status" value="1"/>
</dbReference>
<name>A0A1D3TTU7_9FIRM</name>
<dbReference type="InterPro" id="IPR006710">
    <property type="entry name" value="Glyco_hydro_43"/>
</dbReference>
<dbReference type="Gene3D" id="2.60.120.200">
    <property type="match status" value="1"/>
</dbReference>
<evidence type="ECO:0000256" key="5">
    <source>
        <dbReference type="PIRSR" id="PIRSR606710-2"/>
    </source>
</evidence>
<dbReference type="InterPro" id="IPR023296">
    <property type="entry name" value="Glyco_hydro_beta-prop_sf"/>
</dbReference>
<dbReference type="InterPro" id="IPR013320">
    <property type="entry name" value="ConA-like_dom_sf"/>
</dbReference>
<dbReference type="InterPro" id="IPR051795">
    <property type="entry name" value="Glycosyl_Hydrlase_43"/>
</dbReference>
<dbReference type="CDD" id="cd18617">
    <property type="entry name" value="GH43_XynB-like"/>
    <property type="match status" value="1"/>
</dbReference>
<evidence type="ECO:0000259" key="7">
    <source>
        <dbReference type="Pfam" id="PF17851"/>
    </source>
</evidence>
<dbReference type="InterPro" id="IPR041542">
    <property type="entry name" value="GH43_C2"/>
</dbReference>
<evidence type="ECO:0000256" key="1">
    <source>
        <dbReference type="ARBA" id="ARBA00009865"/>
    </source>
</evidence>
<dbReference type="SUPFAM" id="SSF75005">
    <property type="entry name" value="Arabinanase/levansucrase/invertase"/>
    <property type="match status" value="1"/>
</dbReference>
<keyword evidence="9" id="KW-1185">Reference proteome</keyword>